<dbReference type="InterPro" id="IPR028098">
    <property type="entry name" value="Glyco_trans_4-like_N"/>
</dbReference>
<dbReference type="Pfam" id="PF00534">
    <property type="entry name" value="Glycos_transf_1"/>
    <property type="match status" value="1"/>
</dbReference>
<keyword evidence="4" id="KW-1185">Reference proteome</keyword>
<dbReference type="PANTHER" id="PTHR45947">
    <property type="entry name" value="SULFOQUINOVOSYL TRANSFERASE SQD2"/>
    <property type="match status" value="1"/>
</dbReference>
<accession>A0A1I6LDL4</accession>
<feature type="domain" description="Glycosyltransferase subfamily 4-like N-terminal" evidence="2">
    <location>
        <begin position="19"/>
        <end position="167"/>
    </location>
</feature>
<dbReference type="EMBL" id="FOZK01000002">
    <property type="protein sequence ID" value="SFS01516.1"/>
    <property type="molecule type" value="Genomic_DNA"/>
</dbReference>
<dbReference type="InterPro" id="IPR050194">
    <property type="entry name" value="Glycosyltransferase_grp1"/>
</dbReference>
<dbReference type="Gene3D" id="3.40.50.2000">
    <property type="entry name" value="Glycogen Phosphorylase B"/>
    <property type="match status" value="2"/>
</dbReference>
<dbReference type="RefSeq" id="WP_089816841.1">
    <property type="nucleotide sequence ID" value="NZ_FOZK01000002.1"/>
</dbReference>
<proteinExistence type="predicted"/>
<name>A0A1I6LDL4_9EURY</name>
<dbReference type="PANTHER" id="PTHR45947:SF3">
    <property type="entry name" value="SULFOQUINOVOSYL TRANSFERASE SQD2"/>
    <property type="match status" value="1"/>
</dbReference>
<keyword evidence="3" id="KW-0808">Transferase</keyword>
<dbReference type="AlphaFoldDB" id="A0A1I6LDL4"/>
<gene>
    <name evidence="3" type="ORF">SAMN05216559_2510</name>
</gene>
<organism evidence="3 4">
    <name type="scientific">Halomicrobium zhouii</name>
    <dbReference type="NCBI Taxonomy" id="767519"/>
    <lineage>
        <taxon>Archaea</taxon>
        <taxon>Methanobacteriati</taxon>
        <taxon>Methanobacteriota</taxon>
        <taxon>Stenosarchaea group</taxon>
        <taxon>Halobacteria</taxon>
        <taxon>Halobacteriales</taxon>
        <taxon>Haloarculaceae</taxon>
        <taxon>Halomicrobium</taxon>
    </lineage>
</organism>
<evidence type="ECO:0000259" key="2">
    <source>
        <dbReference type="Pfam" id="PF13439"/>
    </source>
</evidence>
<evidence type="ECO:0000313" key="3">
    <source>
        <dbReference type="EMBL" id="SFS01516.1"/>
    </source>
</evidence>
<sequence length="353" mass="39348">MRVAFVAMETVHLRDTEGNRRLDRLAHQLAGAGHDVTVFCSRWWESDGDVFEPEDVTYHALADEPATASFCVRLPYELARLKPDVIHATSAPSSVVLFARFGGTLARAPLLVEWFGDNEPLHSRTSDLAVRAPAEIVTPSEMVRTSARERGATENGTTVIPESIDMDLVREADPAEKVDVAFAHSLDDSANLESLFLGLAELREKDWSATIIGDGPNRADYERQASDLRIDDRVEFVGACDRERRVEIYKGAHVFVQTAYREFFASELLWALACGCVGIVEYQARSSAHELIEQRERSFRVTSTQQMAEAIVEAGEFERLTVDDTLAPYDHDSVRAEYEGCYQDLVGEFGLIG</sequence>
<protein>
    <submittedName>
        <fullName evidence="3">Glycosyltransferase involved in cell wall bisynthesis</fullName>
    </submittedName>
</protein>
<feature type="domain" description="Glycosyl transferase family 1" evidence="1">
    <location>
        <begin position="174"/>
        <end position="311"/>
    </location>
</feature>
<dbReference type="GO" id="GO:0016757">
    <property type="term" value="F:glycosyltransferase activity"/>
    <property type="evidence" value="ECO:0007669"/>
    <property type="project" value="InterPro"/>
</dbReference>
<dbReference type="CDD" id="cd03801">
    <property type="entry name" value="GT4_PimA-like"/>
    <property type="match status" value="1"/>
</dbReference>
<dbReference type="Pfam" id="PF13439">
    <property type="entry name" value="Glyco_transf_4"/>
    <property type="match status" value="1"/>
</dbReference>
<dbReference type="SUPFAM" id="SSF53756">
    <property type="entry name" value="UDP-Glycosyltransferase/glycogen phosphorylase"/>
    <property type="match status" value="1"/>
</dbReference>
<evidence type="ECO:0000259" key="1">
    <source>
        <dbReference type="Pfam" id="PF00534"/>
    </source>
</evidence>
<dbReference type="STRING" id="767519.SAMN05216559_2510"/>
<dbReference type="InterPro" id="IPR001296">
    <property type="entry name" value="Glyco_trans_1"/>
</dbReference>
<dbReference type="Proteomes" id="UP000199062">
    <property type="component" value="Unassembled WGS sequence"/>
</dbReference>
<reference evidence="3 4" key="1">
    <citation type="submission" date="2016-10" db="EMBL/GenBank/DDBJ databases">
        <authorList>
            <person name="de Groot N.N."/>
        </authorList>
    </citation>
    <scope>NUCLEOTIDE SEQUENCE [LARGE SCALE GENOMIC DNA]</scope>
    <source>
        <strain evidence="3 4">CGMCC 1.10457</strain>
    </source>
</reference>
<evidence type="ECO:0000313" key="4">
    <source>
        <dbReference type="Proteomes" id="UP000199062"/>
    </source>
</evidence>
<dbReference type="OrthoDB" id="270666at2157"/>